<evidence type="ECO:0000256" key="1">
    <source>
        <dbReference type="SAM" id="MobiDB-lite"/>
    </source>
</evidence>
<name>A0A0E9RLP6_ANGAN</name>
<evidence type="ECO:0000313" key="2">
    <source>
        <dbReference type="EMBL" id="JAH29375.1"/>
    </source>
</evidence>
<proteinExistence type="predicted"/>
<feature type="region of interest" description="Disordered" evidence="1">
    <location>
        <begin position="1"/>
        <end position="29"/>
    </location>
</feature>
<reference evidence="2" key="1">
    <citation type="submission" date="2014-11" db="EMBL/GenBank/DDBJ databases">
        <authorList>
            <person name="Amaro Gonzalez C."/>
        </authorList>
    </citation>
    <scope>NUCLEOTIDE SEQUENCE</scope>
</reference>
<organism evidence="2">
    <name type="scientific">Anguilla anguilla</name>
    <name type="common">European freshwater eel</name>
    <name type="synonym">Muraena anguilla</name>
    <dbReference type="NCBI Taxonomy" id="7936"/>
    <lineage>
        <taxon>Eukaryota</taxon>
        <taxon>Metazoa</taxon>
        <taxon>Chordata</taxon>
        <taxon>Craniata</taxon>
        <taxon>Vertebrata</taxon>
        <taxon>Euteleostomi</taxon>
        <taxon>Actinopterygii</taxon>
        <taxon>Neopterygii</taxon>
        <taxon>Teleostei</taxon>
        <taxon>Anguilliformes</taxon>
        <taxon>Anguillidae</taxon>
        <taxon>Anguilla</taxon>
    </lineage>
</organism>
<dbReference type="AlphaFoldDB" id="A0A0E9RLP6"/>
<protein>
    <submittedName>
        <fullName evidence="2">Uncharacterized protein</fullName>
    </submittedName>
</protein>
<accession>A0A0E9RLP6</accession>
<dbReference type="EMBL" id="GBXM01079202">
    <property type="protein sequence ID" value="JAH29375.1"/>
    <property type="molecule type" value="Transcribed_RNA"/>
</dbReference>
<sequence>MQIPHRPDSNPGPSCCEATGLPTAPPCRP</sequence>
<reference evidence="2" key="2">
    <citation type="journal article" date="2015" name="Fish Shellfish Immunol.">
        <title>Early steps in the European eel (Anguilla anguilla)-Vibrio vulnificus interaction in the gills: Role of the RtxA13 toxin.</title>
        <authorList>
            <person name="Callol A."/>
            <person name="Pajuelo D."/>
            <person name="Ebbesson L."/>
            <person name="Teles M."/>
            <person name="MacKenzie S."/>
            <person name="Amaro C."/>
        </authorList>
    </citation>
    <scope>NUCLEOTIDE SEQUENCE</scope>
</reference>